<comment type="similarity">
    <text evidence="2">Belongs to the amino acid-polyamine-organocation (APC) superfamily. Spore germination protein (SGP) (TC 2.A.3.9) family.</text>
</comment>
<evidence type="ECO:0000256" key="6">
    <source>
        <dbReference type="ARBA" id="ARBA00022989"/>
    </source>
</evidence>
<feature type="transmembrane region" description="Helical" evidence="8">
    <location>
        <begin position="306"/>
        <end position="324"/>
    </location>
</feature>
<feature type="transmembrane region" description="Helical" evidence="8">
    <location>
        <begin position="191"/>
        <end position="208"/>
    </location>
</feature>
<reference evidence="9 10" key="1">
    <citation type="submission" date="2017-04" db="EMBL/GenBank/DDBJ databases">
        <title>Bacillus krulwichiae AM31D Genome sequencing and assembly.</title>
        <authorList>
            <person name="Krulwich T.A."/>
            <person name="Anastor L."/>
            <person name="Ehrlich R."/>
            <person name="Ehrlich G.D."/>
            <person name="Janto B."/>
        </authorList>
    </citation>
    <scope>NUCLEOTIDE SEQUENCE [LARGE SCALE GENOMIC DNA]</scope>
    <source>
        <strain evidence="9 10">AM31D</strain>
    </source>
</reference>
<evidence type="ECO:0000313" key="10">
    <source>
        <dbReference type="Proteomes" id="UP000193006"/>
    </source>
</evidence>
<feature type="transmembrane region" description="Helical" evidence="8">
    <location>
        <begin position="122"/>
        <end position="139"/>
    </location>
</feature>
<evidence type="ECO:0000256" key="2">
    <source>
        <dbReference type="ARBA" id="ARBA00007998"/>
    </source>
</evidence>
<feature type="transmembrane region" description="Helical" evidence="8">
    <location>
        <begin position="146"/>
        <end position="166"/>
    </location>
</feature>
<dbReference type="EMBL" id="CP020814">
    <property type="protein sequence ID" value="ARK32628.1"/>
    <property type="molecule type" value="Genomic_DNA"/>
</dbReference>
<evidence type="ECO:0000256" key="5">
    <source>
        <dbReference type="ARBA" id="ARBA00022692"/>
    </source>
</evidence>
<proteinExistence type="inferred from homology"/>
<protein>
    <submittedName>
        <fullName evidence="9">Spore germination protein YndE</fullName>
    </submittedName>
</protein>
<keyword evidence="5 8" id="KW-0812">Transmembrane</keyword>
<evidence type="ECO:0000256" key="8">
    <source>
        <dbReference type="SAM" id="Phobius"/>
    </source>
</evidence>
<dbReference type="AlphaFoldDB" id="A0A1X9MGR4"/>
<evidence type="ECO:0000256" key="1">
    <source>
        <dbReference type="ARBA" id="ARBA00004141"/>
    </source>
</evidence>
<feature type="transmembrane region" description="Helical" evidence="8">
    <location>
        <begin position="273"/>
        <end position="299"/>
    </location>
</feature>
<dbReference type="RefSeq" id="WP_066154567.1">
    <property type="nucleotide sequence ID" value="NZ_CP020814.1"/>
</dbReference>
<keyword evidence="7 8" id="KW-0472">Membrane</keyword>
<keyword evidence="4" id="KW-0309">Germination</keyword>
<evidence type="ECO:0000256" key="4">
    <source>
        <dbReference type="ARBA" id="ARBA00022544"/>
    </source>
</evidence>
<dbReference type="Proteomes" id="UP000193006">
    <property type="component" value="Chromosome"/>
</dbReference>
<dbReference type="STRING" id="199441.BkAM31D_23770"/>
<dbReference type="InterPro" id="IPR004761">
    <property type="entry name" value="Spore_GerAB"/>
</dbReference>
<evidence type="ECO:0000256" key="3">
    <source>
        <dbReference type="ARBA" id="ARBA00022448"/>
    </source>
</evidence>
<keyword evidence="3" id="KW-0813">Transport</keyword>
<feature type="transmembrane region" description="Helical" evidence="8">
    <location>
        <begin position="220"/>
        <end position="242"/>
    </location>
</feature>
<dbReference type="GO" id="GO:0016020">
    <property type="term" value="C:membrane"/>
    <property type="evidence" value="ECO:0007669"/>
    <property type="project" value="UniProtKB-SubCell"/>
</dbReference>
<comment type="subcellular location">
    <subcellularLocation>
        <location evidence="1">Membrane</location>
        <topology evidence="1">Multi-pass membrane protein</topology>
    </subcellularLocation>
</comment>
<dbReference type="Pfam" id="PF03845">
    <property type="entry name" value="Spore_permease"/>
    <property type="match status" value="1"/>
</dbReference>
<name>A0A1X9MGR4_9BACI</name>
<evidence type="ECO:0000256" key="7">
    <source>
        <dbReference type="ARBA" id="ARBA00023136"/>
    </source>
</evidence>
<keyword evidence="10" id="KW-1185">Reference proteome</keyword>
<organism evidence="9 10">
    <name type="scientific">Halalkalibacter krulwichiae</name>
    <dbReference type="NCBI Taxonomy" id="199441"/>
    <lineage>
        <taxon>Bacteria</taxon>
        <taxon>Bacillati</taxon>
        <taxon>Bacillota</taxon>
        <taxon>Bacilli</taxon>
        <taxon>Bacillales</taxon>
        <taxon>Bacillaceae</taxon>
        <taxon>Halalkalibacter</taxon>
    </lineage>
</organism>
<gene>
    <name evidence="9" type="primary">yndE_7</name>
    <name evidence="9" type="ORF">BkAM31D_23770</name>
</gene>
<feature type="transmembrane region" description="Helical" evidence="8">
    <location>
        <begin position="42"/>
        <end position="62"/>
    </location>
</feature>
<evidence type="ECO:0000313" key="9">
    <source>
        <dbReference type="EMBL" id="ARK32628.1"/>
    </source>
</evidence>
<feature type="transmembrane region" description="Helical" evidence="8">
    <location>
        <begin position="336"/>
        <end position="356"/>
    </location>
</feature>
<dbReference type="PANTHER" id="PTHR34975">
    <property type="entry name" value="SPORE GERMINATION PROTEIN A2"/>
    <property type="match status" value="1"/>
</dbReference>
<accession>A0A1X9MGR4</accession>
<dbReference type="PANTHER" id="PTHR34975:SF2">
    <property type="entry name" value="SPORE GERMINATION PROTEIN A2"/>
    <property type="match status" value="1"/>
</dbReference>
<dbReference type="KEGG" id="bkw:BkAM31D_23770"/>
<dbReference type="GO" id="GO:0009847">
    <property type="term" value="P:spore germination"/>
    <property type="evidence" value="ECO:0007669"/>
    <property type="project" value="InterPro"/>
</dbReference>
<feature type="transmembrane region" description="Helical" evidence="8">
    <location>
        <begin position="74"/>
        <end position="102"/>
    </location>
</feature>
<sequence>MISLEQKIGMREATALISLTIGLKISDLTPSVLFPYSMTATWMVPIISSFIIVIPLLLLAAVQQKYPQKGLLDLIYFLTGKYVGFVLCFVLLLFFLATTIIYSRNFVDIVGSLYFPQTPPTFLYAVIMLAVFLIVTRGLEGVSRSAWLVLPYLLISFAILLLFVWGDLTWANLLPFTGSGMRQLLIEGTKHSFLFAELFLLFILAPFIRSYQAVRKATIVGFCVSLFALVIFFAVYIAMYNYPSVEHTAYPFQLLTRSVDLGPIFGNTESLFLGFWAIAMIVRLAIYLFVTFAIYSFVIRPKKQNFHLFVFTALIVAIGLVPESNIDILLFLRENWLYQLNWYLLLGIPLLIWVVGRSKKEERV</sequence>
<keyword evidence="6 8" id="KW-1133">Transmembrane helix</keyword>